<sequence length="467" mass="54010">MKQILGVFYWHNPTRFGNLELVNDLRNQFQILLITNMDLSYLKGFCDHYIVADYHSPESVIHQVIEYNKHSKIQGMITLSEGAVSLLADCTQKLNLPGNFPYCARIARNKYMMREKVKELGLSQPKFYKASSIKEASTIYQEEFNGGSLFLKPPCLGGSSFCLRIDSLDQLKREWDYIFDESLLRTKGDPLFEEQFKNGEYFLLMEELLSGTNFLHDQLLGVEFPCFELSVEGFIQGNKTFVYSITDKLLRNNSKYGEEFLWRMHSRVPVLFKEKLIHYVNIINNGIGARTGCSHTEFRIESGDHHNFDVIYENQYYKIRLIETALRPGGAYMQTALKHATGFNSIRAMALQACGLENDERIKFRKPGIMINLWAQKEGIVKKLVGLDKIISLKEKLAFFHIFDAIGDYTYLPPVASRGMGDVFIIDHDINLDEISDWEIRLHSDSPYEQIEKLFFEVINNFEAHTE</sequence>
<dbReference type="PANTHER" id="PTHR43585:SF2">
    <property type="entry name" value="ATP-GRASP ENZYME FSQD"/>
    <property type="match status" value="1"/>
</dbReference>
<dbReference type="InterPro" id="IPR052032">
    <property type="entry name" value="ATP-dep_AA_Ligase"/>
</dbReference>
<dbReference type="AlphaFoldDB" id="A0A9W4XED3"/>
<keyword evidence="3 4" id="KW-0067">ATP-binding</keyword>
<dbReference type="GO" id="GO:0016874">
    <property type="term" value="F:ligase activity"/>
    <property type="evidence" value="ECO:0007669"/>
    <property type="project" value="UniProtKB-KW"/>
</dbReference>
<accession>A0A9W4XED3</accession>
<feature type="domain" description="ATP-grasp" evidence="5">
    <location>
        <begin position="114"/>
        <end position="354"/>
    </location>
</feature>
<proteinExistence type="predicted"/>
<organism evidence="6 7">
    <name type="scientific">Flavobacterium collinsii</name>
    <dbReference type="NCBI Taxonomy" id="1114861"/>
    <lineage>
        <taxon>Bacteria</taxon>
        <taxon>Pseudomonadati</taxon>
        <taxon>Bacteroidota</taxon>
        <taxon>Flavobacteriia</taxon>
        <taxon>Flavobacteriales</taxon>
        <taxon>Flavobacteriaceae</taxon>
        <taxon>Flavobacterium</taxon>
    </lineage>
</organism>
<dbReference type="EMBL" id="OX336425">
    <property type="protein sequence ID" value="CAI2767058.1"/>
    <property type="molecule type" value="Genomic_DNA"/>
</dbReference>
<dbReference type="Gene3D" id="3.40.50.20">
    <property type="match status" value="1"/>
</dbReference>
<gene>
    <name evidence="6" type="ORF">TRV642_2162</name>
</gene>
<dbReference type="PROSITE" id="PS50975">
    <property type="entry name" value="ATP_GRASP"/>
    <property type="match status" value="1"/>
</dbReference>
<dbReference type="PANTHER" id="PTHR43585">
    <property type="entry name" value="FUMIPYRROLE BIOSYNTHESIS PROTEIN C"/>
    <property type="match status" value="1"/>
</dbReference>
<dbReference type="SUPFAM" id="SSF56059">
    <property type="entry name" value="Glutathione synthetase ATP-binding domain-like"/>
    <property type="match status" value="1"/>
</dbReference>
<dbReference type="Proteomes" id="UP001152749">
    <property type="component" value="Chromosome"/>
</dbReference>
<evidence type="ECO:0000313" key="6">
    <source>
        <dbReference type="EMBL" id="CAI2767058.1"/>
    </source>
</evidence>
<keyword evidence="1" id="KW-0436">Ligase</keyword>
<evidence type="ECO:0000259" key="5">
    <source>
        <dbReference type="PROSITE" id="PS50975"/>
    </source>
</evidence>
<evidence type="ECO:0000256" key="2">
    <source>
        <dbReference type="ARBA" id="ARBA00022741"/>
    </source>
</evidence>
<dbReference type="KEGG" id="fcs:TRV642_2162"/>
<dbReference type="GO" id="GO:0005524">
    <property type="term" value="F:ATP binding"/>
    <property type="evidence" value="ECO:0007669"/>
    <property type="project" value="UniProtKB-UniRule"/>
</dbReference>
<evidence type="ECO:0000256" key="4">
    <source>
        <dbReference type="PROSITE-ProRule" id="PRU00409"/>
    </source>
</evidence>
<evidence type="ECO:0000256" key="3">
    <source>
        <dbReference type="ARBA" id="ARBA00022840"/>
    </source>
</evidence>
<dbReference type="InterPro" id="IPR011761">
    <property type="entry name" value="ATP-grasp"/>
</dbReference>
<keyword evidence="2 4" id="KW-0547">Nucleotide-binding</keyword>
<reference evidence="6" key="1">
    <citation type="submission" date="2022-09" db="EMBL/GenBank/DDBJ databases">
        <authorList>
            <person name="Duchaud E."/>
        </authorList>
    </citation>
    <scope>NUCLEOTIDE SEQUENCE</scope>
    <source>
        <strain evidence="6">TRV642</strain>
    </source>
</reference>
<evidence type="ECO:0000256" key="1">
    <source>
        <dbReference type="ARBA" id="ARBA00022598"/>
    </source>
</evidence>
<dbReference type="GO" id="GO:0046872">
    <property type="term" value="F:metal ion binding"/>
    <property type="evidence" value="ECO:0007669"/>
    <property type="project" value="InterPro"/>
</dbReference>
<dbReference type="RefSeq" id="WP_263362945.1">
    <property type="nucleotide sequence ID" value="NZ_OX336425.1"/>
</dbReference>
<evidence type="ECO:0000313" key="7">
    <source>
        <dbReference type="Proteomes" id="UP001152749"/>
    </source>
</evidence>
<dbReference type="Gene3D" id="3.30.470.20">
    <property type="entry name" value="ATP-grasp fold, B domain"/>
    <property type="match status" value="1"/>
</dbReference>
<name>A0A9W4XED3_9FLAO</name>
<protein>
    <submittedName>
        <fullName evidence="6">ATP-grasp domain-containing protein</fullName>
    </submittedName>
</protein>